<protein>
    <submittedName>
        <fullName evidence="2">Uncharacterized protein</fullName>
    </submittedName>
</protein>
<keyword evidence="1" id="KW-0472">Membrane</keyword>
<sequence>MNESPIAAPPQDTLSRWLLVLGFAGVVVGVLLGRPLLELVRTRHEPSSPPQLRLPPPPEEIAKPHLSRAEEKIERAIEEHLQALDNFFADSKKNTPAFVEQALSWRSKGKFLADCVPFTSGTRHSEFLRQQFEEHVFSAKQLEDELQQIVRSYLDHVRSIESEMLVDLRADVSEFPTFYPLAALNYEQLQERYDQALSHAIAASGGALQEDIAGQVVAIIVGELVTVLITKFGTSAAILGTGAASSWTTLGIGLVVGLIVDAIVSKLWDWWADPKGTLAAEIDRQLDEMNRLIVDGAADVKGLRQRLKEFAQERAVHRKTAVLSLLEPSP</sequence>
<evidence type="ECO:0000313" key="2">
    <source>
        <dbReference type="EMBL" id="HGT38373.1"/>
    </source>
</evidence>
<keyword evidence="1" id="KW-0812">Transmembrane</keyword>
<dbReference type="AlphaFoldDB" id="A0A7C4LJJ9"/>
<comment type="caution">
    <text evidence="2">The sequence shown here is derived from an EMBL/GenBank/DDBJ whole genome shotgun (WGS) entry which is preliminary data.</text>
</comment>
<gene>
    <name evidence="2" type="ORF">ENS64_03800</name>
</gene>
<evidence type="ECO:0000256" key="1">
    <source>
        <dbReference type="SAM" id="Phobius"/>
    </source>
</evidence>
<keyword evidence="1" id="KW-1133">Transmembrane helix</keyword>
<proteinExistence type="predicted"/>
<dbReference type="EMBL" id="DSVQ01000007">
    <property type="protein sequence ID" value="HGT38373.1"/>
    <property type="molecule type" value="Genomic_DNA"/>
</dbReference>
<feature type="transmembrane region" description="Helical" evidence="1">
    <location>
        <begin position="17"/>
        <end position="37"/>
    </location>
</feature>
<reference evidence="2" key="1">
    <citation type="journal article" date="2020" name="mSystems">
        <title>Genome- and Community-Level Interaction Insights into Carbon Utilization and Element Cycling Functions of Hydrothermarchaeota in Hydrothermal Sediment.</title>
        <authorList>
            <person name="Zhou Z."/>
            <person name="Liu Y."/>
            <person name="Xu W."/>
            <person name="Pan J."/>
            <person name="Luo Z.H."/>
            <person name="Li M."/>
        </authorList>
    </citation>
    <scope>NUCLEOTIDE SEQUENCE [LARGE SCALE GENOMIC DNA]</scope>
    <source>
        <strain evidence="2">SpSt-508</strain>
    </source>
</reference>
<name>A0A7C4LJJ9_9PLAN</name>
<organism evidence="2">
    <name type="scientific">Schlesneria paludicola</name>
    <dbReference type="NCBI Taxonomy" id="360056"/>
    <lineage>
        <taxon>Bacteria</taxon>
        <taxon>Pseudomonadati</taxon>
        <taxon>Planctomycetota</taxon>
        <taxon>Planctomycetia</taxon>
        <taxon>Planctomycetales</taxon>
        <taxon>Planctomycetaceae</taxon>
        <taxon>Schlesneria</taxon>
    </lineage>
</organism>
<accession>A0A7C4LJJ9</accession>